<dbReference type="OrthoDB" id="4448901at2759"/>
<dbReference type="AlphaFoldDB" id="A0A017S6S5"/>
<dbReference type="GeneID" id="63699931"/>
<name>A0A017S6S5_ASPRC</name>
<protein>
    <submittedName>
        <fullName evidence="1">Uncharacterized protein</fullName>
    </submittedName>
</protein>
<dbReference type="HOGENOM" id="CLU_161535_0_0_1"/>
<evidence type="ECO:0000313" key="1">
    <source>
        <dbReference type="EMBL" id="EYE92642.1"/>
    </source>
</evidence>
<dbReference type="Proteomes" id="UP000019804">
    <property type="component" value="Unassembled WGS sequence"/>
</dbReference>
<proteinExistence type="predicted"/>
<dbReference type="EMBL" id="KK088436">
    <property type="protein sequence ID" value="EYE92642.1"/>
    <property type="molecule type" value="Genomic_DNA"/>
</dbReference>
<keyword evidence="2" id="KW-1185">Reference proteome</keyword>
<accession>A0A017S6S5</accession>
<dbReference type="STRING" id="1388766.A0A017S6S5"/>
<dbReference type="RefSeq" id="XP_040636330.1">
    <property type="nucleotide sequence ID" value="XM_040784807.1"/>
</dbReference>
<organism evidence="1 2">
    <name type="scientific">Aspergillus ruber (strain CBS 135680)</name>
    <dbReference type="NCBI Taxonomy" id="1388766"/>
    <lineage>
        <taxon>Eukaryota</taxon>
        <taxon>Fungi</taxon>
        <taxon>Dikarya</taxon>
        <taxon>Ascomycota</taxon>
        <taxon>Pezizomycotina</taxon>
        <taxon>Eurotiomycetes</taxon>
        <taxon>Eurotiomycetidae</taxon>
        <taxon>Eurotiales</taxon>
        <taxon>Aspergillaceae</taxon>
        <taxon>Aspergillus</taxon>
        <taxon>Aspergillus subgen. Aspergillus</taxon>
    </lineage>
</organism>
<reference evidence="2" key="1">
    <citation type="journal article" date="2014" name="Nat. Commun.">
        <title>Genomic adaptations of the halophilic Dead Sea filamentous fungus Eurotium rubrum.</title>
        <authorList>
            <person name="Kis-Papo T."/>
            <person name="Weig A.R."/>
            <person name="Riley R."/>
            <person name="Persoh D."/>
            <person name="Salamov A."/>
            <person name="Sun H."/>
            <person name="Lipzen A."/>
            <person name="Wasser S.P."/>
            <person name="Rambold G."/>
            <person name="Grigoriev I.V."/>
            <person name="Nevo E."/>
        </authorList>
    </citation>
    <scope>NUCLEOTIDE SEQUENCE [LARGE SCALE GENOMIC DNA]</scope>
    <source>
        <strain evidence="2">CBS 135680</strain>
    </source>
</reference>
<gene>
    <name evidence="1" type="ORF">EURHEDRAFT_462513</name>
</gene>
<evidence type="ECO:0000313" key="2">
    <source>
        <dbReference type="Proteomes" id="UP000019804"/>
    </source>
</evidence>
<sequence>MCQQYLTVYEWCRCEENAGNLICAPHKEHECPGVSIEAVRMHCFCHWHASKGWKTEHKLLKKHNQKLKKTQKRRSTLSEKSLTPKRWFSWTSLRSRNSI</sequence>